<dbReference type="Gene3D" id="3.90.640.10">
    <property type="entry name" value="Actin, Chain A, domain 4"/>
    <property type="match status" value="1"/>
</dbReference>
<accession>A0A2N0PZF9</accession>
<dbReference type="Proteomes" id="UP000232722">
    <property type="component" value="Unassembled WGS sequence"/>
</dbReference>
<dbReference type="VEuPathDB" id="FungiDB:RhiirFUN_021597"/>
<dbReference type="Gene3D" id="3.30.420.40">
    <property type="match status" value="2"/>
</dbReference>
<dbReference type="SUPFAM" id="SSF53067">
    <property type="entry name" value="Actin-like ATPase domain"/>
    <property type="match status" value="2"/>
</dbReference>
<protein>
    <submittedName>
        <fullName evidence="2">Actin-like ATPase domain-containing protein</fullName>
    </submittedName>
</protein>
<dbReference type="PANTHER" id="PTHR14187">
    <property type="entry name" value="ALPHA KINASE/ELONGATION FACTOR 2 KINASE"/>
    <property type="match status" value="1"/>
</dbReference>
<organism evidence="2 3">
    <name type="scientific">Rhizophagus irregularis</name>
    <dbReference type="NCBI Taxonomy" id="588596"/>
    <lineage>
        <taxon>Eukaryota</taxon>
        <taxon>Fungi</taxon>
        <taxon>Fungi incertae sedis</taxon>
        <taxon>Mucoromycota</taxon>
        <taxon>Glomeromycotina</taxon>
        <taxon>Glomeromycetes</taxon>
        <taxon>Glomerales</taxon>
        <taxon>Glomeraceae</taxon>
        <taxon>Rhizophagus</taxon>
    </lineage>
</organism>
<dbReference type="PANTHER" id="PTHR14187:SF5">
    <property type="entry name" value="HEAT SHOCK 70 KDA PROTEIN 12A"/>
    <property type="match status" value="1"/>
</dbReference>
<gene>
    <name evidence="2" type="ORF">RhiirA5_497113</name>
</gene>
<reference evidence="2 3" key="2">
    <citation type="submission" date="2017-09" db="EMBL/GenBank/DDBJ databases">
        <title>Extensive intraspecific genome diversity in a model arbuscular mycorrhizal fungus.</title>
        <authorList>
            <person name="Chen E.C."/>
            <person name="Morin E."/>
            <person name="Beaudet D."/>
            <person name="Noel J."/>
            <person name="Ndikumana S."/>
            <person name="Charron P."/>
            <person name="St-Onge C."/>
            <person name="Giorgi J."/>
            <person name="Grigoriev I.V."/>
            <person name="Roux C."/>
            <person name="Martin F.M."/>
            <person name="Corradi N."/>
        </authorList>
    </citation>
    <scope>NUCLEOTIDE SEQUENCE [LARGE SCALE GENOMIC DNA]</scope>
    <source>
        <strain evidence="2 3">A5</strain>
    </source>
</reference>
<dbReference type="AlphaFoldDB" id="A0A2N0PZF9"/>
<sequence length="601" mass="69482">MSDCSDFRVVVGLDFGTTYSGFTCCHVSDEDFETNTQWPGELGQLKTNTVLQYNEHYKKIESWGYPALSKRPNKKGKGKGNKNEQKPIELFKLYLGKLPNDLKPKLPFDYKRAITGYLRKFGELIKETIEGHWDGIDPDSNSNNNNNKEEEEEEEEEIKDDDELDYVFFFLEKVLIIITVPAEYSEKDKGIMRECAYRAGLIKERESKNLQFTTEPEAAAIYCMEHNLKAHELDTPGTTFMIVDCGGGTVDLTTRKLFENKQLGEVTERAGDFCGSTFIDKEFLKALRRILGNRAIDLLIDKHYGQMQYMIQDFSRHAKLPFTGVKSEFSSYEMDIEDVVPVVMQYVTEEVEEKMEETDWLIEFGYKDIKSMFDPIVERIIDMIKMQLNNSRETCSAMFLVGGFSQSKYLQKRIKQEFHHQVKNISIPLFPIAAISRGAALYGLSMINSAPNLDRMNSLKFVINERKLKYTYGIRVCREWKDDDLVKRKRPNGRTYKFRSMAQRGTPVKVNQEFTLDIMPEHAAQNTITFYIYYTTKYKAQYCDEDEMEKLGSLIISLPDVHLGKNRPVLFGLTFGQMEITATAKNKRNGQNYQTTLELDI</sequence>
<evidence type="ECO:0000256" key="1">
    <source>
        <dbReference type="SAM" id="MobiDB-lite"/>
    </source>
</evidence>
<dbReference type="InterPro" id="IPR043129">
    <property type="entry name" value="ATPase_NBD"/>
</dbReference>
<name>A0A2N0PZF9_9GLOM</name>
<dbReference type="VEuPathDB" id="FungiDB:RhiirA1_507597"/>
<proteinExistence type="predicted"/>
<reference evidence="2 3" key="1">
    <citation type="submission" date="2016-04" db="EMBL/GenBank/DDBJ databases">
        <title>Genome analyses suggest a sexual origin of heterokaryosis in a supposedly ancient asexual fungus.</title>
        <authorList>
            <person name="Ropars J."/>
            <person name="Sedzielewska K."/>
            <person name="Noel J."/>
            <person name="Charron P."/>
            <person name="Farinelli L."/>
            <person name="Marton T."/>
            <person name="Kruger M."/>
            <person name="Pelin A."/>
            <person name="Brachmann A."/>
            <person name="Corradi N."/>
        </authorList>
    </citation>
    <scope>NUCLEOTIDE SEQUENCE [LARGE SCALE GENOMIC DNA]</scope>
    <source>
        <strain evidence="2 3">A5</strain>
    </source>
</reference>
<feature type="compositionally biased region" description="Acidic residues" evidence="1">
    <location>
        <begin position="149"/>
        <end position="160"/>
    </location>
</feature>
<feature type="region of interest" description="Disordered" evidence="1">
    <location>
        <begin position="132"/>
        <end position="160"/>
    </location>
</feature>
<comment type="caution">
    <text evidence="2">The sequence shown here is derived from an EMBL/GenBank/DDBJ whole genome shotgun (WGS) entry which is preliminary data.</text>
</comment>
<dbReference type="EMBL" id="LLXJ01000262">
    <property type="protein sequence ID" value="PKC12223.1"/>
    <property type="molecule type" value="Genomic_DNA"/>
</dbReference>
<evidence type="ECO:0000313" key="3">
    <source>
        <dbReference type="Proteomes" id="UP000232722"/>
    </source>
</evidence>
<evidence type="ECO:0000313" key="2">
    <source>
        <dbReference type="EMBL" id="PKC12223.1"/>
    </source>
</evidence>
<dbReference type="VEuPathDB" id="FungiDB:FUN_008027"/>